<evidence type="ECO:0000259" key="2">
    <source>
        <dbReference type="Pfam" id="PF05305"/>
    </source>
</evidence>
<protein>
    <recommendedName>
        <fullName evidence="2">DUF732 domain-containing protein</fullName>
    </recommendedName>
</protein>
<evidence type="ECO:0000256" key="1">
    <source>
        <dbReference type="SAM" id="SignalP"/>
    </source>
</evidence>
<dbReference type="Proteomes" id="UP000092389">
    <property type="component" value="Unassembled WGS sequence"/>
</dbReference>
<evidence type="ECO:0000313" key="4">
    <source>
        <dbReference type="Proteomes" id="UP000092389"/>
    </source>
</evidence>
<organism evidence="3 4">
    <name type="scientific">Mycobacterium mantenii</name>
    <dbReference type="NCBI Taxonomy" id="560555"/>
    <lineage>
        <taxon>Bacteria</taxon>
        <taxon>Bacillati</taxon>
        <taxon>Actinomycetota</taxon>
        <taxon>Actinomycetes</taxon>
        <taxon>Mycobacteriales</taxon>
        <taxon>Mycobacteriaceae</taxon>
        <taxon>Mycobacterium</taxon>
        <taxon>Mycobacterium avium complex (MAC)</taxon>
    </lineage>
</organism>
<gene>
    <name evidence="3" type="ORF">A5683_25320</name>
</gene>
<dbReference type="InterPro" id="IPR007969">
    <property type="entry name" value="DUF732"/>
</dbReference>
<accession>A0A1A2TAT0</accession>
<dbReference type="EMBL" id="LZJU01000116">
    <property type="protein sequence ID" value="OBH73142.1"/>
    <property type="molecule type" value="Genomic_DNA"/>
</dbReference>
<dbReference type="Pfam" id="PF05305">
    <property type="entry name" value="DUF732"/>
    <property type="match status" value="1"/>
</dbReference>
<feature type="chain" id="PRO_5030025108" description="DUF732 domain-containing protein" evidence="1">
    <location>
        <begin position="24"/>
        <end position="100"/>
    </location>
</feature>
<name>A0A1A2TAT0_MYCNT</name>
<feature type="signal peptide" evidence="1">
    <location>
        <begin position="1"/>
        <end position="23"/>
    </location>
</feature>
<proteinExistence type="predicted"/>
<sequence length="100" mass="10369">MTKAVLIPAVLAAGIACAPVAQANTQQDQMFIAYLDSHNVSQHISDMNTAIAAGHMACRELAQGKDEISTELDVAGAVSGNVSRADASWIIGAAKRAFCP</sequence>
<evidence type="ECO:0000313" key="3">
    <source>
        <dbReference type="EMBL" id="OBH73142.1"/>
    </source>
</evidence>
<dbReference type="RefSeq" id="WP_067829574.1">
    <property type="nucleotide sequence ID" value="NZ_LZJP01000042.1"/>
</dbReference>
<feature type="domain" description="DUF732" evidence="2">
    <location>
        <begin position="27"/>
        <end position="100"/>
    </location>
</feature>
<comment type="caution">
    <text evidence="3">The sequence shown here is derived from an EMBL/GenBank/DDBJ whole genome shotgun (WGS) entry which is preliminary data.</text>
</comment>
<reference evidence="3 4" key="1">
    <citation type="submission" date="2016-06" db="EMBL/GenBank/DDBJ databases">
        <authorList>
            <person name="Kjaerup R.B."/>
            <person name="Dalgaard T.S."/>
            <person name="Juul-Madsen H.R."/>
        </authorList>
    </citation>
    <scope>NUCLEOTIDE SEQUENCE [LARGE SCALE GENOMIC DNA]</scope>
    <source>
        <strain evidence="3 4">E152</strain>
    </source>
</reference>
<keyword evidence="1" id="KW-0732">Signal</keyword>
<accession>A0A1A2TRV9</accession>
<dbReference type="PROSITE" id="PS51257">
    <property type="entry name" value="PROKAR_LIPOPROTEIN"/>
    <property type="match status" value="1"/>
</dbReference>
<dbReference type="AlphaFoldDB" id="A0A1A2TAT0"/>